<evidence type="ECO:0000259" key="2">
    <source>
        <dbReference type="Pfam" id="PF26226"/>
    </source>
</evidence>
<feature type="domain" description="DUF8052" evidence="2">
    <location>
        <begin position="64"/>
        <end position="219"/>
    </location>
</feature>
<dbReference type="OrthoDB" id="210068at2157"/>
<sequence length="243" mass="27168">MTDRPADGTDTEPNGSVADRFSREPAEDAGPSEGVDEPVSTDGDDVTDEASLGGAEDLSDWEGEYVDRVADRLSTNYDLERDRVVGAERFDLYGKSQIESSKHVLHPVVTDAHHEAYEHLFVTREPRVTQDRLESLITLGHELAVEWIDANADHYSTTFTFVVIAPDLPENVTTFVERFSERRLLKLGYNGRYTIRVAVAAPERKAFVSSPGAELEPVFVHWETEDVEPSGGRFRRFGDRLGI</sequence>
<dbReference type="RefSeq" id="WP_124196467.1">
    <property type="nucleotide sequence ID" value="NZ_REGA01000014.1"/>
</dbReference>
<proteinExistence type="predicted"/>
<comment type="caution">
    <text evidence="3">The sequence shown here is derived from an EMBL/GenBank/DDBJ whole genome shotgun (WGS) entry which is preliminary data.</text>
</comment>
<dbReference type="Proteomes" id="UP000282323">
    <property type="component" value="Unassembled WGS sequence"/>
</dbReference>
<name>A0A3N6MCZ4_NATCH</name>
<dbReference type="AlphaFoldDB" id="A0A3N6MCZ4"/>
<protein>
    <recommendedName>
        <fullName evidence="2">DUF8052 domain-containing protein</fullName>
    </recommendedName>
</protein>
<evidence type="ECO:0000256" key="1">
    <source>
        <dbReference type="SAM" id="MobiDB-lite"/>
    </source>
</evidence>
<dbReference type="EMBL" id="REGA01000014">
    <property type="protein sequence ID" value="RQG93391.1"/>
    <property type="molecule type" value="Genomic_DNA"/>
</dbReference>
<accession>A0A3N6MCZ4</accession>
<keyword evidence="4" id="KW-1185">Reference proteome</keyword>
<dbReference type="Pfam" id="PF26226">
    <property type="entry name" value="DUF8052"/>
    <property type="match status" value="1"/>
</dbReference>
<dbReference type="InterPro" id="IPR058365">
    <property type="entry name" value="DUF8052"/>
</dbReference>
<evidence type="ECO:0000313" key="4">
    <source>
        <dbReference type="Proteomes" id="UP000282323"/>
    </source>
</evidence>
<organism evidence="3 4">
    <name type="scientific">Natrarchaeobius chitinivorans</name>
    <dbReference type="NCBI Taxonomy" id="1679083"/>
    <lineage>
        <taxon>Archaea</taxon>
        <taxon>Methanobacteriati</taxon>
        <taxon>Methanobacteriota</taxon>
        <taxon>Stenosarchaea group</taxon>
        <taxon>Halobacteria</taxon>
        <taxon>Halobacteriales</taxon>
        <taxon>Natrialbaceae</taxon>
        <taxon>Natrarchaeobius</taxon>
    </lineage>
</organism>
<gene>
    <name evidence="3" type="ORF">EA473_15290</name>
</gene>
<feature type="region of interest" description="Disordered" evidence="1">
    <location>
        <begin position="1"/>
        <end position="59"/>
    </location>
</feature>
<evidence type="ECO:0000313" key="3">
    <source>
        <dbReference type="EMBL" id="RQG93391.1"/>
    </source>
</evidence>
<reference evidence="3 4" key="1">
    <citation type="submission" date="2018-10" db="EMBL/GenBank/DDBJ databases">
        <title>Natrarchaeobius chitinivorans gen. nov., sp. nov., and Natrarchaeobius haloalkaliphilus sp. nov., alkaliphilic, chitin-utilizing haloarchaea from hypersaline alkaline lakes.</title>
        <authorList>
            <person name="Sorokin D.Y."/>
            <person name="Elcheninov A.G."/>
            <person name="Kostrikina N.A."/>
            <person name="Bale N.J."/>
            <person name="Sinninghe Damste J.S."/>
            <person name="Khijniak T.V."/>
            <person name="Kublanov I.V."/>
            <person name="Toshchakov S.V."/>
        </authorList>
    </citation>
    <scope>NUCLEOTIDE SEQUENCE [LARGE SCALE GENOMIC DNA]</scope>
    <source>
        <strain evidence="3 4">AArcht4T</strain>
    </source>
</reference>